<reference evidence="1" key="1">
    <citation type="submission" date="2019-12" db="EMBL/GenBank/DDBJ databases">
        <title>An insight into the sialome of adult female Ixodes ricinus ticks feeding for 6 days.</title>
        <authorList>
            <person name="Perner J."/>
            <person name="Ribeiro J.M.C."/>
        </authorList>
    </citation>
    <scope>NUCLEOTIDE SEQUENCE</scope>
    <source>
        <strain evidence="1">Semi-engorged</strain>
        <tissue evidence="1">Salivary glands</tissue>
    </source>
</reference>
<sequence length="95" mass="11013">MKICLLVLGLSSKGWQSRTLKPWPWHRRPFTRKPRTNTGSWPVLRAWKPRRTEKWGGPSRSTFLAPSQSLSWASEMSKLSWESPPGDLLPSRSWP</sequence>
<protein>
    <submittedName>
        <fullName evidence="1">Uncharacterized protein</fullName>
    </submittedName>
</protein>
<proteinExistence type="predicted"/>
<evidence type="ECO:0000313" key="1">
    <source>
        <dbReference type="EMBL" id="MXU87198.1"/>
    </source>
</evidence>
<dbReference type="EMBL" id="GIFC01005115">
    <property type="protein sequence ID" value="MXU87198.1"/>
    <property type="molecule type" value="Transcribed_RNA"/>
</dbReference>
<organism evidence="1">
    <name type="scientific">Ixodes ricinus</name>
    <name type="common">Common tick</name>
    <name type="synonym">Acarus ricinus</name>
    <dbReference type="NCBI Taxonomy" id="34613"/>
    <lineage>
        <taxon>Eukaryota</taxon>
        <taxon>Metazoa</taxon>
        <taxon>Ecdysozoa</taxon>
        <taxon>Arthropoda</taxon>
        <taxon>Chelicerata</taxon>
        <taxon>Arachnida</taxon>
        <taxon>Acari</taxon>
        <taxon>Parasitiformes</taxon>
        <taxon>Ixodida</taxon>
        <taxon>Ixodoidea</taxon>
        <taxon>Ixodidae</taxon>
        <taxon>Ixodinae</taxon>
        <taxon>Ixodes</taxon>
    </lineage>
</organism>
<accession>A0A6B0U6A2</accession>
<dbReference type="AlphaFoldDB" id="A0A6B0U6A2"/>
<name>A0A6B0U6A2_IXORI</name>